<sequence length="143" mass="16884">MTELNTPEKNYNLFSEIIFEGEDKIKALELLVNKRKIQIQNLDPCMPLSAYISEDQVLEYVNEHWENPDQVMKQVNDHVVVFDYSNAKSKNKNIKNKDQSKERYNVIYKEAEREIKTQPQRAKSGIPKRKIVNAEQQNLAKRF</sequence>
<dbReference type="RefSeq" id="XP_001017574.2">
    <property type="nucleotide sequence ID" value="XM_001017574.2"/>
</dbReference>
<name>I7M878_TETTS</name>
<dbReference type="AlphaFoldDB" id="I7M878"/>
<dbReference type="GeneID" id="7846772"/>
<organism evidence="1 2">
    <name type="scientific">Tetrahymena thermophila (strain SB210)</name>
    <dbReference type="NCBI Taxonomy" id="312017"/>
    <lineage>
        <taxon>Eukaryota</taxon>
        <taxon>Sar</taxon>
        <taxon>Alveolata</taxon>
        <taxon>Ciliophora</taxon>
        <taxon>Intramacronucleata</taxon>
        <taxon>Oligohymenophorea</taxon>
        <taxon>Hymenostomatida</taxon>
        <taxon>Tetrahymenina</taxon>
        <taxon>Tetrahymenidae</taxon>
        <taxon>Tetrahymena</taxon>
    </lineage>
</organism>
<proteinExistence type="predicted"/>
<keyword evidence="2" id="KW-1185">Reference proteome</keyword>
<evidence type="ECO:0000313" key="2">
    <source>
        <dbReference type="Proteomes" id="UP000009168"/>
    </source>
</evidence>
<accession>I7M878</accession>
<dbReference type="InParanoid" id="I7M878"/>
<gene>
    <name evidence="1" type="ORF">TTHERM_00338080</name>
</gene>
<dbReference type="Proteomes" id="UP000009168">
    <property type="component" value="Unassembled WGS sequence"/>
</dbReference>
<reference evidence="2" key="1">
    <citation type="journal article" date="2006" name="PLoS Biol.">
        <title>Macronuclear genome sequence of the ciliate Tetrahymena thermophila, a model eukaryote.</title>
        <authorList>
            <person name="Eisen J.A."/>
            <person name="Coyne R.S."/>
            <person name="Wu M."/>
            <person name="Wu D."/>
            <person name="Thiagarajan M."/>
            <person name="Wortman J.R."/>
            <person name="Badger J.H."/>
            <person name="Ren Q."/>
            <person name="Amedeo P."/>
            <person name="Jones K.M."/>
            <person name="Tallon L.J."/>
            <person name="Delcher A.L."/>
            <person name="Salzberg S.L."/>
            <person name="Silva J.C."/>
            <person name="Haas B.J."/>
            <person name="Majoros W.H."/>
            <person name="Farzad M."/>
            <person name="Carlton J.M."/>
            <person name="Smith R.K. Jr."/>
            <person name="Garg J."/>
            <person name="Pearlman R.E."/>
            <person name="Karrer K.M."/>
            <person name="Sun L."/>
            <person name="Manning G."/>
            <person name="Elde N.C."/>
            <person name="Turkewitz A.P."/>
            <person name="Asai D.J."/>
            <person name="Wilkes D.E."/>
            <person name="Wang Y."/>
            <person name="Cai H."/>
            <person name="Collins K."/>
            <person name="Stewart B.A."/>
            <person name="Lee S.R."/>
            <person name="Wilamowska K."/>
            <person name="Weinberg Z."/>
            <person name="Ruzzo W.L."/>
            <person name="Wloga D."/>
            <person name="Gaertig J."/>
            <person name="Frankel J."/>
            <person name="Tsao C.-C."/>
            <person name="Gorovsky M.A."/>
            <person name="Keeling P.J."/>
            <person name="Waller R.F."/>
            <person name="Patron N.J."/>
            <person name="Cherry J.M."/>
            <person name="Stover N.A."/>
            <person name="Krieger C.J."/>
            <person name="del Toro C."/>
            <person name="Ryder H.F."/>
            <person name="Williamson S.C."/>
            <person name="Barbeau R.A."/>
            <person name="Hamilton E.P."/>
            <person name="Orias E."/>
        </authorList>
    </citation>
    <scope>NUCLEOTIDE SEQUENCE [LARGE SCALE GENOMIC DNA]</scope>
    <source>
        <strain evidence="2">SB210</strain>
    </source>
</reference>
<dbReference type="EMBL" id="GG662666">
    <property type="protein sequence ID" value="EAR97329.2"/>
    <property type="molecule type" value="Genomic_DNA"/>
</dbReference>
<evidence type="ECO:0000313" key="1">
    <source>
        <dbReference type="EMBL" id="EAR97329.2"/>
    </source>
</evidence>
<protein>
    <submittedName>
        <fullName evidence="1">Uncharacterized protein</fullName>
    </submittedName>
</protein>
<dbReference type="KEGG" id="tet:TTHERM_00338080"/>